<protein>
    <submittedName>
        <fullName evidence="1">Periplasmic binding protein</fullName>
    </submittedName>
</protein>
<name>A0A078M7V3_9PSED</name>
<sequence length="284" mass="31846">MTAPRRQPHQDTLRLAPVTTAGTRLLRGVLVHLTTALMSSLATMALAAEPPQRIVSLDLCMDWALAHHADPARVAALSPLHLRYPIEWLSELWPNHDGSLEQIVQLQPDLVLAGQYSALLLRERLNTLGYPVQVLPLPATLEQVESYERRLLELMGRNSELAQPAPAPSTPQPGAKRLLLLGSNGIGTGRDTFEHQIIEQAGWRNYLTDSGHVQLDLERIASDPPDAILFAAPEHQALANRFAEHPVLRRSIPADGWLSTDYWRWQCPGPWTWDLIRQLNQWLD</sequence>
<dbReference type="Gene3D" id="3.40.50.1980">
    <property type="entry name" value="Nitrogenase molybdenum iron protein domain"/>
    <property type="match status" value="2"/>
</dbReference>
<organism evidence="1">
    <name type="scientific">Pseudomonas saudimassiliensis</name>
    <dbReference type="NCBI Taxonomy" id="1461581"/>
    <lineage>
        <taxon>Bacteria</taxon>
        <taxon>Pseudomonadati</taxon>
        <taxon>Pseudomonadota</taxon>
        <taxon>Gammaproteobacteria</taxon>
        <taxon>Pseudomonadales</taxon>
        <taxon>Pseudomonadaceae</taxon>
        <taxon>Pseudomonas</taxon>
    </lineage>
</organism>
<dbReference type="SUPFAM" id="SSF53807">
    <property type="entry name" value="Helical backbone' metal receptor"/>
    <property type="match status" value="1"/>
</dbReference>
<dbReference type="EMBL" id="LK391969">
    <property type="protein sequence ID" value="CEF25818.1"/>
    <property type="molecule type" value="Genomic_DNA"/>
</dbReference>
<proteinExistence type="predicted"/>
<evidence type="ECO:0000313" key="1">
    <source>
        <dbReference type="EMBL" id="CEA02374.1"/>
    </source>
</evidence>
<dbReference type="EMBL" id="LM997413">
    <property type="protein sequence ID" value="CEA02374.1"/>
    <property type="molecule type" value="Genomic_DNA"/>
</dbReference>
<dbReference type="PATRIC" id="fig|1461581.3.peg.720"/>
<dbReference type="AlphaFoldDB" id="A0A078M7V3"/>
<gene>
    <name evidence="1" type="ORF">BN1049_00736</name>
</gene>
<accession>A0A078M7V3</accession>
<reference evidence="1" key="1">
    <citation type="submission" date="2014-07" db="EMBL/GenBank/DDBJ databases">
        <authorList>
            <person name="Urmite Genomes Urmite Genomes"/>
        </authorList>
    </citation>
    <scope>NUCLEOTIDE SEQUENCE</scope>
    <source>
        <strain evidence="1">12M76_air</strain>
    </source>
</reference>